<dbReference type="GO" id="GO:0020037">
    <property type="term" value="F:heme binding"/>
    <property type="evidence" value="ECO:0007669"/>
    <property type="project" value="InterPro"/>
</dbReference>
<dbReference type="InterPro" id="IPR036396">
    <property type="entry name" value="Cyt_P450_sf"/>
</dbReference>
<evidence type="ECO:0000256" key="3">
    <source>
        <dbReference type="ARBA" id="ARBA00022617"/>
    </source>
</evidence>
<evidence type="ECO:0000256" key="8">
    <source>
        <dbReference type="PIRSR" id="PIRSR602402-1"/>
    </source>
</evidence>
<dbReference type="Pfam" id="PF00067">
    <property type="entry name" value="p450"/>
    <property type="match status" value="2"/>
</dbReference>
<evidence type="ECO:0000256" key="5">
    <source>
        <dbReference type="ARBA" id="ARBA00023002"/>
    </source>
</evidence>
<feature type="binding site" description="axial binding residue" evidence="8">
    <location>
        <position position="345"/>
    </location>
    <ligand>
        <name>heme</name>
        <dbReference type="ChEBI" id="CHEBI:30413"/>
    </ligand>
    <ligandPart>
        <name>Fe</name>
        <dbReference type="ChEBI" id="CHEBI:18248"/>
    </ligandPart>
</feature>
<dbReference type="InterPro" id="IPR001128">
    <property type="entry name" value="Cyt_P450"/>
</dbReference>
<comment type="similarity">
    <text evidence="2">Belongs to the cytochrome P450 family.</text>
</comment>
<organism evidence="9 11">
    <name type="scientific">Rotaria sordida</name>
    <dbReference type="NCBI Taxonomy" id="392033"/>
    <lineage>
        <taxon>Eukaryota</taxon>
        <taxon>Metazoa</taxon>
        <taxon>Spiralia</taxon>
        <taxon>Gnathifera</taxon>
        <taxon>Rotifera</taxon>
        <taxon>Eurotatoria</taxon>
        <taxon>Bdelloidea</taxon>
        <taxon>Philodinida</taxon>
        <taxon>Philodinidae</taxon>
        <taxon>Rotaria</taxon>
    </lineage>
</organism>
<comment type="cofactor">
    <cofactor evidence="1 8">
        <name>heme</name>
        <dbReference type="ChEBI" id="CHEBI:30413"/>
    </cofactor>
</comment>
<keyword evidence="4 8" id="KW-0479">Metal-binding</keyword>
<dbReference type="PANTHER" id="PTHR24302:SF15">
    <property type="entry name" value="FATTY-ACID PEROXYGENASE"/>
    <property type="match status" value="1"/>
</dbReference>
<reference evidence="9" key="1">
    <citation type="submission" date="2021-02" db="EMBL/GenBank/DDBJ databases">
        <authorList>
            <person name="Nowell W R."/>
        </authorList>
    </citation>
    <scope>NUCLEOTIDE SEQUENCE</scope>
</reference>
<dbReference type="Proteomes" id="UP000663823">
    <property type="component" value="Unassembled WGS sequence"/>
</dbReference>
<dbReference type="AlphaFoldDB" id="A0A818VCA9"/>
<evidence type="ECO:0000256" key="6">
    <source>
        <dbReference type="ARBA" id="ARBA00023004"/>
    </source>
</evidence>
<keyword evidence="6 8" id="KW-0408">Iron</keyword>
<evidence type="ECO:0000256" key="4">
    <source>
        <dbReference type="ARBA" id="ARBA00022723"/>
    </source>
</evidence>
<dbReference type="GO" id="GO:0016705">
    <property type="term" value="F:oxidoreductase activity, acting on paired donors, with incorporation or reduction of molecular oxygen"/>
    <property type="evidence" value="ECO:0007669"/>
    <property type="project" value="InterPro"/>
</dbReference>
<keyword evidence="5" id="KW-0560">Oxidoreductase</keyword>
<dbReference type="Gene3D" id="1.10.630.10">
    <property type="entry name" value="Cytochrome P450"/>
    <property type="match status" value="2"/>
</dbReference>
<dbReference type="EMBL" id="CAJOBE010004010">
    <property type="protein sequence ID" value="CAF3911791.1"/>
    <property type="molecule type" value="Genomic_DNA"/>
</dbReference>
<dbReference type="GO" id="GO:0008395">
    <property type="term" value="F:steroid hydroxylase activity"/>
    <property type="evidence" value="ECO:0007669"/>
    <property type="project" value="TreeGrafter"/>
</dbReference>
<evidence type="ECO:0000313" key="11">
    <source>
        <dbReference type="Proteomes" id="UP000663823"/>
    </source>
</evidence>
<protein>
    <recommendedName>
        <fullName evidence="12">Cytochrome P450</fullName>
    </recommendedName>
</protein>
<sequence>MLSQPNQYFNRHGISTPPFRFFYGHLKTLWNSASYYCRLQRSLPIFVVSDPDFLHEVFIKQFSVFHARKPTMLDNIFHDIFFSSGSKWRRQRQVISPTFSASKLKMMSPLINGCINDFEKKLPIHAENGDEFNIYLYYKRMTMDVICRCAFGIDTDVQNNQNNIYFQKVSEFFDTSGIDTNILFRFAQLKPTIETLLAGYETTSTSLAYATYELARHPDILQKLQAEIDQLPLESRDYDGDDEEIKKYPDYDIVAQMSYMDMFVSEVLRMYPIANRGIQRHAMKDTVIQGITIEKGSIIYSDIHLVHYDRELWGPEDPYMFYPERHQTKRHPMAYIPFGVGPRQCVDVSSTIVESIRLDEGIALT</sequence>
<accession>A0A818VCA9</accession>
<dbReference type="GO" id="GO:0005506">
    <property type="term" value="F:iron ion binding"/>
    <property type="evidence" value="ECO:0007669"/>
    <property type="project" value="InterPro"/>
</dbReference>
<evidence type="ECO:0000256" key="2">
    <source>
        <dbReference type="ARBA" id="ARBA00010617"/>
    </source>
</evidence>
<dbReference type="EMBL" id="CAJOAX010001371">
    <property type="protein sequence ID" value="CAF3709964.1"/>
    <property type="molecule type" value="Genomic_DNA"/>
</dbReference>
<dbReference type="Proteomes" id="UP000663874">
    <property type="component" value="Unassembled WGS sequence"/>
</dbReference>
<comment type="caution">
    <text evidence="9">The sequence shown here is derived from an EMBL/GenBank/DDBJ whole genome shotgun (WGS) entry which is preliminary data.</text>
</comment>
<evidence type="ECO:0000256" key="7">
    <source>
        <dbReference type="ARBA" id="ARBA00023033"/>
    </source>
</evidence>
<evidence type="ECO:0000313" key="9">
    <source>
        <dbReference type="EMBL" id="CAF3709964.1"/>
    </source>
</evidence>
<dbReference type="InterPro" id="IPR002402">
    <property type="entry name" value="Cyt_P450_E_grp-II"/>
</dbReference>
<dbReference type="PRINTS" id="PR00385">
    <property type="entry name" value="P450"/>
</dbReference>
<gene>
    <name evidence="10" type="ORF">FNK824_LOCUS21134</name>
    <name evidence="9" type="ORF">OTI717_LOCUS13113</name>
</gene>
<dbReference type="PRINTS" id="PR00464">
    <property type="entry name" value="EP450II"/>
</dbReference>
<name>A0A818VCA9_9BILA</name>
<dbReference type="PANTHER" id="PTHR24302">
    <property type="entry name" value="CYTOCHROME P450 FAMILY 3"/>
    <property type="match status" value="1"/>
</dbReference>
<proteinExistence type="inferred from homology"/>
<dbReference type="SUPFAM" id="SSF48264">
    <property type="entry name" value="Cytochrome P450"/>
    <property type="match status" value="1"/>
</dbReference>
<evidence type="ECO:0000256" key="1">
    <source>
        <dbReference type="ARBA" id="ARBA00001971"/>
    </source>
</evidence>
<evidence type="ECO:0008006" key="12">
    <source>
        <dbReference type="Google" id="ProtNLM"/>
    </source>
</evidence>
<evidence type="ECO:0000313" key="10">
    <source>
        <dbReference type="EMBL" id="CAF3911791.1"/>
    </source>
</evidence>
<keyword evidence="7" id="KW-0503">Monooxygenase</keyword>
<dbReference type="InterPro" id="IPR050705">
    <property type="entry name" value="Cytochrome_P450_3A"/>
</dbReference>
<keyword evidence="3 8" id="KW-0349">Heme</keyword>